<name>A0ABD2ZT62_9GENT</name>
<dbReference type="Proteomes" id="UP001630127">
    <property type="component" value="Unassembled WGS sequence"/>
</dbReference>
<evidence type="ECO:0000313" key="2">
    <source>
        <dbReference type="EMBL" id="KAL3522620.1"/>
    </source>
</evidence>
<reference evidence="2 3" key="1">
    <citation type="submission" date="2024-11" db="EMBL/GenBank/DDBJ databases">
        <title>A near-complete genome assembly of Cinchona calisaya.</title>
        <authorList>
            <person name="Lian D.C."/>
            <person name="Zhao X.W."/>
            <person name="Wei L."/>
        </authorList>
    </citation>
    <scope>NUCLEOTIDE SEQUENCE [LARGE SCALE GENOMIC DNA]</scope>
    <source>
        <tissue evidence="2">Nenye</tissue>
    </source>
</reference>
<evidence type="ECO:0000313" key="3">
    <source>
        <dbReference type="Proteomes" id="UP001630127"/>
    </source>
</evidence>
<protein>
    <submittedName>
        <fullName evidence="2">Uncharacterized protein</fullName>
    </submittedName>
</protein>
<feature type="region of interest" description="Disordered" evidence="1">
    <location>
        <begin position="1"/>
        <end position="21"/>
    </location>
</feature>
<dbReference type="AlphaFoldDB" id="A0ABD2ZT62"/>
<accession>A0ABD2ZT62</accession>
<proteinExistence type="predicted"/>
<organism evidence="2 3">
    <name type="scientific">Cinchona calisaya</name>
    <dbReference type="NCBI Taxonomy" id="153742"/>
    <lineage>
        <taxon>Eukaryota</taxon>
        <taxon>Viridiplantae</taxon>
        <taxon>Streptophyta</taxon>
        <taxon>Embryophyta</taxon>
        <taxon>Tracheophyta</taxon>
        <taxon>Spermatophyta</taxon>
        <taxon>Magnoliopsida</taxon>
        <taxon>eudicotyledons</taxon>
        <taxon>Gunneridae</taxon>
        <taxon>Pentapetalae</taxon>
        <taxon>asterids</taxon>
        <taxon>lamiids</taxon>
        <taxon>Gentianales</taxon>
        <taxon>Rubiaceae</taxon>
        <taxon>Cinchonoideae</taxon>
        <taxon>Cinchoneae</taxon>
        <taxon>Cinchona</taxon>
    </lineage>
</organism>
<evidence type="ECO:0000256" key="1">
    <source>
        <dbReference type="SAM" id="MobiDB-lite"/>
    </source>
</evidence>
<dbReference type="EMBL" id="JBJUIK010000007">
    <property type="protein sequence ID" value="KAL3522620.1"/>
    <property type="molecule type" value="Genomic_DNA"/>
</dbReference>
<gene>
    <name evidence="2" type="ORF">ACH5RR_015454</name>
</gene>
<sequence>MGERGLERRKRSMAAREMRDQVGRLEPARKETIEEFSGSSGGVNWNTKYQNTLPDYDEFVRPDTSRDRLTAALHGIMDLLNRKIDPKEVTAGTIFTKPKD</sequence>
<comment type="caution">
    <text evidence="2">The sequence shown here is derived from an EMBL/GenBank/DDBJ whole genome shotgun (WGS) entry which is preliminary data.</text>
</comment>
<keyword evidence="3" id="KW-1185">Reference proteome</keyword>